<dbReference type="InterPro" id="IPR040855">
    <property type="entry name" value="ORC_WH_C"/>
</dbReference>
<evidence type="ECO:0000256" key="4">
    <source>
        <dbReference type="ARBA" id="ARBA00023125"/>
    </source>
</evidence>
<comment type="subcellular location">
    <subcellularLocation>
        <location evidence="1">Nucleus</location>
    </subcellularLocation>
</comment>
<evidence type="ECO:0000256" key="1">
    <source>
        <dbReference type="ARBA" id="ARBA00004123"/>
    </source>
</evidence>
<keyword evidence="5" id="KW-0539">Nucleus</keyword>
<name>A0AAV1IDM6_9CHLO</name>
<evidence type="ECO:0008006" key="11">
    <source>
        <dbReference type="Google" id="ProtNLM"/>
    </source>
</evidence>
<evidence type="ECO:0000259" key="8">
    <source>
        <dbReference type="Pfam" id="PF18137"/>
    </source>
</evidence>
<dbReference type="AlphaFoldDB" id="A0AAV1IDM6"/>
<evidence type="ECO:0000256" key="2">
    <source>
        <dbReference type="ARBA" id="ARBA00010977"/>
    </source>
</evidence>
<feature type="compositionally biased region" description="Low complexity" evidence="6">
    <location>
        <begin position="540"/>
        <end position="559"/>
    </location>
</feature>
<dbReference type="InterPro" id="IPR045667">
    <property type="entry name" value="ORC3_N"/>
</dbReference>
<dbReference type="GO" id="GO:0003688">
    <property type="term" value="F:DNA replication origin binding"/>
    <property type="evidence" value="ECO:0007669"/>
    <property type="project" value="TreeGrafter"/>
</dbReference>
<comment type="similarity">
    <text evidence="2">Belongs to the ORC3 family.</text>
</comment>
<evidence type="ECO:0000256" key="5">
    <source>
        <dbReference type="ARBA" id="ARBA00023242"/>
    </source>
</evidence>
<feature type="region of interest" description="Disordered" evidence="6">
    <location>
        <begin position="739"/>
        <end position="830"/>
    </location>
</feature>
<gene>
    <name evidence="9" type="ORF">CVIRNUC_008106</name>
</gene>
<dbReference type="Pfam" id="PF07034">
    <property type="entry name" value="ORC3_N"/>
    <property type="match status" value="1"/>
</dbReference>
<dbReference type="EMBL" id="CAUYUE010000011">
    <property type="protein sequence ID" value="CAK0784901.1"/>
    <property type="molecule type" value="Genomic_DNA"/>
</dbReference>
<dbReference type="GO" id="GO:0031261">
    <property type="term" value="C:DNA replication preinitiation complex"/>
    <property type="evidence" value="ECO:0007669"/>
    <property type="project" value="TreeGrafter"/>
</dbReference>
<feature type="domain" description="Origin recognition complex subunit 3 winged helix C-terminal" evidence="8">
    <location>
        <begin position="673"/>
        <end position="768"/>
    </location>
</feature>
<dbReference type="GO" id="GO:0005656">
    <property type="term" value="C:nuclear pre-replicative complex"/>
    <property type="evidence" value="ECO:0007669"/>
    <property type="project" value="TreeGrafter"/>
</dbReference>
<dbReference type="GO" id="GO:0005664">
    <property type="term" value="C:nuclear origin of replication recognition complex"/>
    <property type="evidence" value="ECO:0007669"/>
    <property type="project" value="InterPro"/>
</dbReference>
<feature type="domain" description="Origin recognition complex subunit 3 N-terminal" evidence="7">
    <location>
        <begin position="3"/>
        <end position="392"/>
    </location>
</feature>
<evidence type="ECO:0000313" key="10">
    <source>
        <dbReference type="Proteomes" id="UP001314263"/>
    </source>
</evidence>
<feature type="compositionally biased region" description="Low complexity" evidence="6">
    <location>
        <begin position="229"/>
        <end position="241"/>
    </location>
</feature>
<evidence type="ECO:0000259" key="7">
    <source>
        <dbReference type="Pfam" id="PF07034"/>
    </source>
</evidence>
<evidence type="ECO:0000256" key="3">
    <source>
        <dbReference type="ARBA" id="ARBA00022705"/>
    </source>
</evidence>
<feature type="region of interest" description="Disordered" evidence="6">
    <location>
        <begin position="129"/>
        <end position="259"/>
    </location>
</feature>
<dbReference type="GO" id="GO:0006270">
    <property type="term" value="P:DNA replication initiation"/>
    <property type="evidence" value="ECO:0007669"/>
    <property type="project" value="TreeGrafter"/>
</dbReference>
<evidence type="ECO:0000313" key="9">
    <source>
        <dbReference type="EMBL" id="CAK0784901.1"/>
    </source>
</evidence>
<dbReference type="InterPro" id="IPR020795">
    <property type="entry name" value="ORC3"/>
</dbReference>
<keyword evidence="10" id="KW-1185">Reference proteome</keyword>
<comment type="caution">
    <text evidence="9">The sequence shown here is derived from an EMBL/GenBank/DDBJ whole genome shotgun (WGS) entry which is preliminary data.</text>
</comment>
<dbReference type="Proteomes" id="UP001314263">
    <property type="component" value="Unassembled WGS sequence"/>
</dbReference>
<keyword evidence="4" id="KW-0238">DNA-binding</keyword>
<organism evidence="9 10">
    <name type="scientific">Coccomyxa viridis</name>
    <dbReference type="NCBI Taxonomy" id="1274662"/>
    <lineage>
        <taxon>Eukaryota</taxon>
        <taxon>Viridiplantae</taxon>
        <taxon>Chlorophyta</taxon>
        <taxon>core chlorophytes</taxon>
        <taxon>Trebouxiophyceae</taxon>
        <taxon>Trebouxiophyceae incertae sedis</taxon>
        <taxon>Coccomyxaceae</taxon>
        <taxon>Coccomyxa</taxon>
    </lineage>
</organism>
<feature type="compositionally biased region" description="Basic residues" evidence="6">
    <location>
        <begin position="751"/>
        <end position="762"/>
    </location>
</feature>
<evidence type="ECO:0000256" key="6">
    <source>
        <dbReference type="SAM" id="MobiDB-lite"/>
    </source>
</evidence>
<reference evidence="9 10" key="1">
    <citation type="submission" date="2023-10" db="EMBL/GenBank/DDBJ databases">
        <authorList>
            <person name="Maclean D."/>
            <person name="Macfadyen A."/>
        </authorList>
    </citation>
    <scope>NUCLEOTIDE SEQUENCE [LARGE SCALE GENOMIC DNA]</scope>
</reference>
<protein>
    <recommendedName>
        <fullName evidence="11">Origin recognition complex subunit 3</fullName>
    </recommendedName>
</protein>
<keyword evidence="3" id="KW-0235">DNA replication</keyword>
<dbReference type="Pfam" id="PF18137">
    <property type="entry name" value="WHD_ORC"/>
    <property type="match status" value="1"/>
</dbReference>
<dbReference type="CDD" id="cd20704">
    <property type="entry name" value="Orc3"/>
    <property type="match status" value="1"/>
</dbReference>
<dbReference type="PANTHER" id="PTHR12748">
    <property type="entry name" value="ORIGIN RECOGNITION COMPLEX SUBUNIT 3"/>
    <property type="match status" value="1"/>
</dbReference>
<accession>A0AAV1IDM6</accession>
<feature type="compositionally biased region" description="Polar residues" evidence="6">
    <location>
        <begin position="246"/>
        <end position="259"/>
    </location>
</feature>
<sequence>MDAHRSCWEGLSSHMRDVLEEATNSTFRELEAYANAQHAGHTNSAFGRHRLVPTALAVAGSMNAADHAGTFSALVSFLRAKGCHAALLQHQDLAANKGISGALNSILQQLSGLDTDACDMEALQAWHGDRTASSASPRGAVSKAKACSSPAKRPKPSQEQPEQESPAKRRQVGASARTTRSKALAQQSAAPAPEAHSPAASLVSDSDEDSFAVYIGSDKSSESSPEPPAGAALPAQPGPSQRQRDTAGSSQEARHQASSKPLVVVIENTEAADLSTLQDLILVLSEARAQLPVTLVLGMSISVAALRHMLPVKAADLLQAKEFRLVQAKALLDSLVQKVLLGPRFHGLLFSHRLLDDLLHHFLSHDFSVSCIRQGLQIACLRHFQSEALSVLVPAAVSGPAAVGKACDRLPQALRGSIEGRNARQCASKLASAWAAWAVSLHWLHDAAQALGMGHSTASDGFSLTSLYVDASAPGYMAQGGLGQRRLRAVCDGVERLGDARCRELAEALLRSCRGVAGGPQAAAAELACVEGLLTETRAPTDPGGAPAAGTPQPAATLPAPLQRSAMTPATPALPRRDSLASMLKKQKAPLSATQRKQQLLGGSQMGKEVAGTPQARGLGVAPKPQVAVRLAGLIQQAALAHLSKPPSSLAGAKAICCNMHAEVKDMMSSAPRWAVHQALAERTPATYAARQAPAQELGMSPDMEDAAIAYRLLLEYGESVGVADWFQSFCAVFHTPTGQPEAENAGRSSKACRRQSKKKQQQQKSNQAAITQYMPGKTRGQRGLPSIPESFADKAGEAAEEPSARSTRGRGAALDADAGKQKAKGAVGASVSKEKPDACTAVPAKEVPLQDLAVRFSCATRELQFLGLIKEASRSRRDGAVQRLAYPMRVQTA</sequence>
<dbReference type="PANTHER" id="PTHR12748:SF0">
    <property type="entry name" value="ORIGIN RECOGNITION COMPLEX SUBUNIT 3"/>
    <property type="match status" value="1"/>
</dbReference>
<proteinExistence type="inferred from homology"/>
<feature type="region of interest" description="Disordered" evidence="6">
    <location>
        <begin position="538"/>
        <end position="559"/>
    </location>
</feature>
<feature type="compositionally biased region" description="Low complexity" evidence="6">
    <location>
        <begin position="183"/>
        <end position="202"/>
    </location>
</feature>